<gene>
    <name evidence="2" type="ORF">LH29_05590</name>
</gene>
<dbReference type="OrthoDB" id="1525139at2"/>
<accession>A0A0D8JDB9</accession>
<feature type="transmembrane region" description="Helical" evidence="1">
    <location>
        <begin position="44"/>
        <end position="63"/>
    </location>
</feature>
<keyword evidence="1" id="KW-0472">Membrane</keyword>
<reference evidence="2 3" key="1">
    <citation type="submission" date="2014-09" db="EMBL/GenBank/DDBJ databases">
        <title>Draft Genome Sequence of Draconibacterium sp. JN14CK-3.</title>
        <authorList>
            <person name="Dong C."/>
            <person name="Lai Q."/>
            <person name="Shao Z."/>
        </authorList>
    </citation>
    <scope>NUCLEOTIDE SEQUENCE [LARGE SCALE GENOMIC DNA]</scope>
    <source>
        <strain evidence="2 3">JN14CK-3</strain>
    </source>
</reference>
<dbReference type="EMBL" id="JRHC01000001">
    <property type="protein sequence ID" value="KJF44902.1"/>
    <property type="molecule type" value="Genomic_DNA"/>
</dbReference>
<keyword evidence="1" id="KW-1133">Transmembrane helix</keyword>
<dbReference type="RefSeq" id="WP_045028756.1">
    <property type="nucleotide sequence ID" value="NZ_JRHC01000001.1"/>
</dbReference>
<protein>
    <submittedName>
        <fullName evidence="2">Transglycosylase</fullName>
    </submittedName>
</protein>
<evidence type="ECO:0000256" key="1">
    <source>
        <dbReference type="SAM" id="Phobius"/>
    </source>
</evidence>
<keyword evidence="3" id="KW-1185">Reference proteome</keyword>
<name>A0A0D8JDB9_9BACT</name>
<proteinExistence type="predicted"/>
<keyword evidence="1" id="KW-0812">Transmembrane</keyword>
<dbReference type="Proteomes" id="UP000032544">
    <property type="component" value="Unassembled WGS sequence"/>
</dbReference>
<evidence type="ECO:0000313" key="3">
    <source>
        <dbReference type="Proteomes" id="UP000032544"/>
    </source>
</evidence>
<organism evidence="2 3">
    <name type="scientific">Draconibacterium sediminis</name>
    <dbReference type="NCBI Taxonomy" id="1544798"/>
    <lineage>
        <taxon>Bacteria</taxon>
        <taxon>Pseudomonadati</taxon>
        <taxon>Bacteroidota</taxon>
        <taxon>Bacteroidia</taxon>
        <taxon>Marinilabiliales</taxon>
        <taxon>Prolixibacteraceae</taxon>
        <taxon>Draconibacterium</taxon>
    </lineage>
</organism>
<dbReference type="AlphaFoldDB" id="A0A0D8JDB9"/>
<evidence type="ECO:0000313" key="2">
    <source>
        <dbReference type="EMBL" id="KJF44902.1"/>
    </source>
</evidence>
<sequence>MKAIGTILLLIGLAGTVFFGIEAINNSEIFSFLGVDVALSSANWTPVIISGAVAVLGIVLLSVKKKKLA</sequence>
<comment type="caution">
    <text evidence="2">The sequence shown here is derived from an EMBL/GenBank/DDBJ whole genome shotgun (WGS) entry which is preliminary data.</text>
</comment>